<dbReference type="InterPro" id="IPR051221">
    <property type="entry name" value="LDLR-related"/>
</dbReference>
<comment type="caution">
    <text evidence="9">Lacks conserved residue(s) required for the propagation of feature annotation.</text>
</comment>
<keyword evidence="12" id="KW-1185">Reference proteome</keyword>
<dbReference type="SMART" id="SM00192">
    <property type="entry name" value="LDLa"/>
    <property type="match status" value="2"/>
</dbReference>
<keyword evidence="2" id="KW-0812">Transmembrane</keyword>
<evidence type="ECO:0000256" key="5">
    <source>
        <dbReference type="ARBA" id="ARBA00023136"/>
    </source>
</evidence>
<accession>T1G3F8</accession>
<reference evidence="12" key="1">
    <citation type="submission" date="2012-12" db="EMBL/GenBank/DDBJ databases">
        <authorList>
            <person name="Hellsten U."/>
            <person name="Grimwood J."/>
            <person name="Chapman J.A."/>
            <person name="Shapiro H."/>
            <person name="Aerts A."/>
            <person name="Otillar R.P."/>
            <person name="Terry A.Y."/>
            <person name="Boore J.L."/>
            <person name="Simakov O."/>
            <person name="Marletaz F."/>
            <person name="Cho S.-J."/>
            <person name="Edsinger-Gonzales E."/>
            <person name="Havlak P."/>
            <person name="Kuo D.-H."/>
            <person name="Larsson T."/>
            <person name="Lv J."/>
            <person name="Arendt D."/>
            <person name="Savage R."/>
            <person name="Osoegawa K."/>
            <person name="de Jong P."/>
            <person name="Lindberg D.R."/>
            <person name="Seaver E.C."/>
            <person name="Weisblat D.A."/>
            <person name="Putnam N.H."/>
            <person name="Grigoriev I.V."/>
            <person name="Rokhsar D.S."/>
        </authorList>
    </citation>
    <scope>NUCLEOTIDE SEQUENCE</scope>
</reference>
<evidence type="ECO:0000256" key="1">
    <source>
        <dbReference type="ARBA" id="ARBA00004167"/>
    </source>
</evidence>
<proteinExistence type="predicted"/>
<reference evidence="10 12" key="2">
    <citation type="journal article" date="2013" name="Nature">
        <title>Insights into bilaterian evolution from three spiralian genomes.</title>
        <authorList>
            <person name="Simakov O."/>
            <person name="Marletaz F."/>
            <person name="Cho S.J."/>
            <person name="Edsinger-Gonzales E."/>
            <person name="Havlak P."/>
            <person name="Hellsten U."/>
            <person name="Kuo D.H."/>
            <person name="Larsson T."/>
            <person name="Lv J."/>
            <person name="Arendt D."/>
            <person name="Savage R."/>
            <person name="Osoegawa K."/>
            <person name="de Jong P."/>
            <person name="Grimwood J."/>
            <person name="Chapman J.A."/>
            <person name="Shapiro H."/>
            <person name="Aerts A."/>
            <person name="Otillar R.P."/>
            <person name="Terry A.Y."/>
            <person name="Boore J.L."/>
            <person name="Grigoriev I.V."/>
            <person name="Lindberg D.R."/>
            <person name="Seaver E.C."/>
            <person name="Weisblat D.A."/>
            <person name="Putnam N.H."/>
            <person name="Rokhsar D.S."/>
        </authorList>
    </citation>
    <scope>NUCLEOTIDE SEQUENCE</scope>
</reference>
<dbReference type="CTD" id="20215606"/>
<evidence type="ECO:0000313" key="12">
    <source>
        <dbReference type="Proteomes" id="UP000015101"/>
    </source>
</evidence>
<dbReference type="PROSITE" id="PS01209">
    <property type="entry name" value="LDLRA_1"/>
    <property type="match status" value="1"/>
</dbReference>
<dbReference type="Proteomes" id="UP000015101">
    <property type="component" value="Unassembled WGS sequence"/>
</dbReference>
<evidence type="ECO:0000256" key="9">
    <source>
        <dbReference type="PROSITE-ProRule" id="PRU00124"/>
    </source>
</evidence>
<dbReference type="STRING" id="6412.T1G3F8"/>
<evidence type="ECO:0000313" key="11">
    <source>
        <dbReference type="EnsemblMetazoa" id="HelroP78788"/>
    </source>
</evidence>
<dbReference type="Pfam" id="PF00057">
    <property type="entry name" value="Ldl_recept_a"/>
    <property type="match status" value="2"/>
</dbReference>
<dbReference type="PRINTS" id="PR00261">
    <property type="entry name" value="LDLRECEPTOR"/>
</dbReference>
<dbReference type="EMBL" id="KB096457">
    <property type="protein sequence ID" value="ESO04764.1"/>
    <property type="molecule type" value="Genomic_DNA"/>
</dbReference>
<gene>
    <name evidence="11" type="primary">20215606</name>
    <name evidence="10" type="ORF">HELRODRAFT_78788</name>
</gene>
<dbReference type="Gene3D" id="4.10.400.10">
    <property type="entry name" value="Low-density Lipoprotein Receptor"/>
    <property type="match status" value="2"/>
</dbReference>
<keyword evidence="6 9" id="KW-1015">Disulfide bond</keyword>
<evidence type="ECO:0000256" key="4">
    <source>
        <dbReference type="ARBA" id="ARBA00022989"/>
    </source>
</evidence>
<dbReference type="RefSeq" id="XP_009017343.1">
    <property type="nucleotide sequence ID" value="XM_009019095.1"/>
</dbReference>
<dbReference type="InterPro" id="IPR002172">
    <property type="entry name" value="LDrepeatLR_classA_rpt"/>
</dbReference>
<evidence type="ECO:0000256" key="2">
    <source>
        <dbReference type="ARBA" id="ARBA00022692"/>
    </source>
</evidence>
<dbReference type="InterPro" id="IPR023415">
    <property type="entry name" value="LDLR_class-A_CS"/>
</dbReference>
<dbReference type="CDD" id="cd00112">
    <property type="entry name" value="LDLa"/>
    <property type="match status" value="2"/>
</dbReference>
<dbReference type="EnsemblMetazoa" id="HelroT78788">
    <property type="protein sequence ID" value="HelroP78788"/>
    <property type="gene ID" value="HelroG78788"/>
</dbReference>
<dbReference type="SUPFAM" id="SSF57424">
    <property type="entry name" value="LDL receptor-like module"/>
    <property type="match status" value="2"/>
</dbReference>
<dbReference type="EMBL" id="AMQM01004212">
    <property type="status" value="NOT_ANNOTATED_CDS"/>
    <property type="molecule type" value="Genomic_DNA"/>
</dbReference>
<dbReference type="AlphaFoldDB" id="T1G3F8"/>
<protein>
    <submittedName>
        <fullName evidence="10 11">Uncharacterized protein</fullName>
    </submittedName>
</protein>
<dbReference type="eggNOG" id="KOG1215">
    <property type="taxonomic scope" value="Eukaryota"/>
</dbReference>
<evidence type="ECO:0000256" key="8">
    <source>
        <dbReference type="ARBA" id="ARBA00023180"/>
    </source>
</evidence>
<dbReference type="OrthoDB" id="10062665at2759"/>
<comment type="subcellular location">
    <subcellularLocation>
        <location evidence="1">Membrane</location>
        <topology evidence="1">Single-pass membrane protein</topology>
    </subcellularLocation>
</comment>
<dbReference type="GO" id="GO:0016020">
    <property type="term" value="C:membrane"/>
    <property type="evidence" value="ECO:0007669"/>
    <property type="project" value="UniProtKB-SubCell"/>
</dbReference>
<dbReference type="PANTHER" id="PTHR22722:SF14">
    <property type="entry name" value="MEGALIN, ISOFORM A"/>
    <property type="match status" value="1"/>
</dbReference>
<dbReference type="PROSITE" id="PS50068">
    <property type="entry name" value="LDLRA_2"/>
    <property type="match status" value="2"/>
</dbReference>
<evidence type="ECO:0000256" key="3">
    <source>
        <dbReference type="ARBA" id="ARBA00022737"/>
    </source>
</evidence>
<dbReference type="GeneID" id="20215606"/>
<reference evidence="11" key="3">
    <citation type="submission" date="2015-06" db="UniProtKB">
        <authorList>
            <consortium name="EnsemblMetazoa"/>
        </authorList>
    </citation>
    <scope>IDENTIFICATION</scope>
</reference>
<evidence type="ECO:0000256" key="6">
    <source>
        <dbReference type="ARBA" id="ARBA00023157"/>
    </source>
</evidence>
<evidence type="ECO:0000256" key="7">
    <source>
        <dbReference type="ARBA" id="ARBA00023170"/>
    </source>
</evidence>
<keyword evidence="5" id="KW-0472">Membrane</keyword>
<dbReference type="PANTHER" id="PTHR22722">
    <property type="entry name" value="LOW-DENSITY LIPOPROTEIN RECEPTOR-RELATED PROTEIN 2-RELATED"/>
    <property type="match status" value="1"/>
</dbReference>
<dbReference type="OMA" id="CSHNFSH"/>
<dbReference type="KEGG" id="hro:HELRODRAFT_78788"/>
<dbReference type="InParanoid" id="T1G3F8"/>
<keyword evidence="7" id="KW-0675">Receptor</keyword>
<organism evidence="11 12">
    <name type="scientific">Helobdella robusta</name>
    <name type="common">Californian leech</name>
    <dbReference type="NCBI Taxonomy" id="6412"/>
    <lineage>
        <taxon>Eukaryota</taxon>
        <taxon>Metazoa</taxon>
        <taxon>Spiralia</taxon>
        <taxon>Lophotrochozoa</taxon>
        <taxon>Annelida</taxon>
        <taxon>Clitellata</taxon>
        <taxon>Hirudinea</taxon>
        <taxon>Rhynchobdellida</taxon>
        <taxon>Glossiphoniidae</taxon>
        <taxon>Helobdella</taxon>
    </lineage>
</organism>
<name>T1G3F8_HELRO</name>
<keyword evidence="4" id="KW-1133">Transmembrane helix</keyword>
<dbReference type="HOGENOM" id="CLU_085098_3_0_1"/>
<keyword evidence="8" id="KW-0325">Glycoprotein</keyword>
<keyword evidence="3" id="KW-0677">Repeat</keyword>
<dbReference type="InterPro" id="IPR036055">
    <property type="entry name" value="LDL_receptor-like_sf"/>
</dbReference>
<feature type="disulfide bond" evidence="9">
    <location>
        <begin position="16"/>
        <end position="31"/>
    </location>
</feature>
<evidence type="ECO:0000313" key="10">
    <source>
        <dbReference type="EMBL" id="ESO04764.1"/>
    </source>
</evidence>
<sequence>FQCVTDRTCVNKTRKCDGIPDCSDRSDESGCSHNFSHKDGCNPGQFRCVSSGHCISESNKCDSQMDCEDGSDEDEILCS</sequence>